<comment type="caution">
    <text evidence="3">The sequence shown here is derived from an EMBL/GenBank/DDBJ whole genome shotgun (WGS) entry which is preliminary data.</text>
</comment>
<dbReference type="PROSITE" id="PS00671">
    <property type="entry name" value="D_2_HYDROXYACID_DH_3"/>
    <property type="match status" value="1"/>
</dbReference>
<dbReference type="EC" id="1.1.1.79" evidence="3"/>
<evidence type="ECO:0000313" key="4">
    <source>
        <dbReference type="Proteomes" id="UP000318288"/>
    </source>
</evidence>
<proteinExistence type="predicted"/>
<dbReference type="Proteomes" id="UP000318288">
    <property type="component" value="Unassembled WGS sequence"/>
</dbReference>
<gene>
    <name evidence="3" type="primary">tkrA</name>
    <name evidence="3" type="ORF">Poly51_55200</name>
</gene>
<protein>
    <submittedName>
        <fullName evidence="3">Glyoxylate/hydroxypyruvate reductase B</fullName>
        <ecNumber evidence="3">1.1.1.79</ecNumber>
    </submittedName>
</protein>
<sequence>MNMKSRSHPPVLVVMTQQEKHEFMPPDLEARLRALFPELVWADAPLRDDQWRELLSEQRPEIILCAWETPSLPPEAAEHLKYLCFLCGSIRSLVPRELIESGLKVTNWGSSVSNTVAECTLLLILAALRRVGNWSVAMRTKGEWKKGRHPDTLSLFGRRVGLHGLGAISCELVRLLEPFRVQISAYSPSVPDETYKTLNVRRAESLEDLFSTSDVLVELAPGKPDNYHIVGDDLINLLPENAVFVNVGRGMVVDEQALVRASRERGLHIALDVYEVEPLPVDSPLRSLDNITLLPHLGGPTPDRRRDCGKLALQNLENYVSDKPLINLIDLNTYDRAT</sequence>
<dbReference type="InterPro" id="IPR036291">
    <property type="entry name" value="NAD(P)-bd_dom_sf"/>
</dbReference>
<name>A0A5C6ECB9_9BACT</name>
<keyword evidence="3" id="KW-0670">Pyruvate</keyword>
<accession>A0A5C6ECB9</accession>
<dbReference type="SUPFAM" id="SSF52283">
    <property type="entry name" value="Formate/glycerate dehydrogenase catalytic domain-like"/>
    <property type="match status" value="1"/>
</dbReference>
<dbReference type="EMBL" id="SJPW01000008">
    <property type="protein sequence ID" value="TWU46125.1"/>
    <property type="molecule type" value="Genomic_DNA"/>
</dbReference>
<dbReference type="GO" id="GO:0016618">
    <property type="term" value="F:hydroxypyruvate reductase [NAD(P)H] activity"/>
    <property type="evidence" value="ECO:0007669"/>
    <property type="project" value="TreeGrafter"/>
</dbReference>
<dbReference type="GO" id="GO:0051287">
    <property type="term" value="F:NAD binding"/>
    <property type="evidence" value="ECO:0007669"/>
    <property type="project" value="InterPro"/>
</dbReference>
<dbReference type="InterPro" id="IPR050223">
    <property type="entry name" value="D-isomer_2-hydroxyacid_DH"/>
</dbReference>
<dbReference type="Pfam" id="PF02826">
    <property type="entry name" value="2-Hacid_dh_C"/>
    <property type="match status" value="1"/>
</dbReference>
<evidence type="ECO:0000313" key="3">
    <source>
        <dbReference type="EMBL" id="TWU46125.1"/>
    </source>
</evidence>
<organism evidence="3 4">
    <name type="scientific">Rubripirellula tenax</name>
    <dbReference type="NCBI Taxonomy" id="2528015"/>
    <lineage>
        <taxon>Bacteria</taxon>
        <taxon>Pseudomonadati</taxon>
        <taxon>Planctomycetota</taxon>
        <taxon>Planctomycetia</taxon>
        <taxon>Pirellulales</taxon>
        <taxon>Pirellulaceae</taxon>
        <taxon>Rubripirellula</taxon>
    </lineage>
</organism>
<dbReference type="AlphaFoldDB" id="A0A5C6ECB9"/>
<feature type="domain" description="D-isomer specific 2-hydroxyacid dehydrogenase NAD-binding" evidence="2">
    <location>
        <begin position="122"/>
        <end position="298"/>
    </location>
</feature>
<dbReference type="Gene3D" id="3.40.50.720">
    <property type="entry name" value="NAD(P)-binding Rossmann-like Domain"/>
    <property type="match status" value="2"/>
</dbReference>
<dbReference type="InterPro" id="IPR029753">
    <property type="entry name" value="D-isomer_DH_CS"/>
</dbReference>
<evidence type="ECO:0000256" key="1">
    <source>
        <dbReference type="ARBA" id="ARBA00023002"/>
    </source>
</evidence>
<dbReference type="GO" id="GO:0030267">
    <property type="term" value="F:glyoxylate reductase (NADPH) activity"/>
    <property type="evidence" value="ECO:0007669"/>
    <property type="project" value="UniProtKB-EC"/>
</dbReference>
<evidence type="ECO:0000259" key="2">
    <source>
        <dbReference type="Pfam" id="PF02826"/>
    </source>
</evidence>
<dbReference type="PANTHER" id="PTHR10996">
    <property type="entry name" value="2-HYDROXYACID DEHYDROGENASE-RELATED"/>
    <property type="match status" value="1"/>
</dbReference>
<dbReference type="PANTHER" id="PTHR10996:SF114">
    <property type="entry name" value="GLYOXYLATE_HYDROXYPYRUVATE REDUCTASE A"/>
    <property type="match status" value="1"/>
</dbReference>
<dbReference type="InterPro" id="IPR006140">
    <property type="entry name" value="D-isomer_DH_NAD-bd"/>
</dbReference>
<dbReference type="OrthoDB" id="277029at2"/>
<reference evidence="3 4" key="1">
    <citation type="submission" date="2019-02" db="EMBL/GenBank/DDBJ databases">
        <title>Deep-cultivation of Planctomycetes and their phenomic and genomic characterization uncovers novel biology.</title>
        <authorList>
            <person name="Wiegand S."/>
            <person name="Jogler M."/>
            <person name="Boedeker C."/>
            <person name="Pinto D."/>
            <person name="Vollmers J."/>
            <person name="Rivas-Marin E."/>
            <person name="Kohn T."/>
            <person name="Peeters S.H."/>
            <person name="Heuer A."/>
            <person name="Rast P."/>
            <person name="Oberbeckmann S."/>
            <person name="Bunk B."/>
            <person name="Jeske O."/>
            <person name="Meyerdierks A."/>
            <person name="Storesund J.E."/>
            <person name="Kallscheuer N."/>
            <person name="Luecker S."/>
            <person name="Lage O.M."/>
            <person name="Pohl T."/>
            <person name="Merkel B.J."/>
            <person name="Hornburger P."/>
            <person name="Mueller R.-W."/>
            <person name="Bruemmer F."/>
            <person name="Labrenz M."/>
            <person name="Spormann A.M."/>
            <person name="Op Den Camp H."/>
            <person name="Overmann J."/>
            <person name="Amann R."/>
            <person name="Jetten M.S.M."/>
            <person name="Mascher T."/>
            <person name="Medema M.H."/>
            <person name="Devos D.P."/>
            <person name="Kaster A.-K."/>
            <person name="Ovreas L."/>
            <person name="Rohde M."/>
            <person name="Galperin M.Y."/>
            <person name="Jogler C."/>
        </authorList>
    </citation>
    <scope>NUCLEOTIDE SEQUENCE [LARGE SCALE GENOMIC DNA]</scope>
    <source>
        <strain evidence="3 4">Poly51</strain>
    </source>
</reference>
<dbReference type="GO" id="GO:0005829">
    <property type="term" value="C:cytosol"/>
    <property type="evidence" value="ECO:0007669"/>
    <property type="project" value="TreeGrafter"/>
</dbReference>
<dbReference type="CDD" id="cd12167">
    <property type="entry name" value="2-Hacid_dh_8"/>
    <property type="match status" value="1"/>
</dbReference>
<keyword evidence="4" id="KW-1185">Reference proteome</keyword>
<keyword evidence="1 3" id="KW-0560">Oxidoreductase</keyword>
<dbReference type="SUPFAM" id="SSF51735">
    <property type="entry name" value="NAD(P)-binding Rossmann-fold domains"/>
    <property type="match status" value="1"/>
</dbReference>